<dbReference type="InterPro" id="IPR036852">
    <property type="entry name" value="Peptidase_S8/S53_dom_sf"/>
</dbReference>
<evidence type="ECO:0000256" key="3">
    <source>
        <dbReference type="ARBA" id="ARBA00022723"/>
    </source>
</evidence>
<dbReference type="InterPro" id="IPR050819">
    <property type="entry name" value="Tripeptidyl-peptidase_I"/>
</dbReference>
<dbReference type="SMART" id="SM00944">
    <property type="entry name" value="Pro-kuma_activ"/>
    <property type="match status" value="1"/>
</dbReference>
<dbReference type="Pfam" id="PF09286">
    <property type="entry name" value="Pro-kuma_activ"/>
    <property type="match status" value="1"/>
</dbReference>
<accession>D6U4M9</accession>
<keyword evidence="5" id="KW-0720">Serine protease</keyword>
<dbReference type="AlphaFoldDB" id="D6U4M9"/>
<evidence type="ECO:0000256" key="1">
    <source>
        <dbReference type="ARBA" id="ARBA00001913"/>
    </source>
</evidence>
<evidence type="ECO:0000256" key="7">
    <source>
        <dbReference type="ARBA" id="ARBA00023145"/>
    </source>
</evidence>
<dbReference type="InterPro" id="IPR015366">
    <property type="entry name" value="S53_propep"/>
</dbReference>
<gene>
    <name evidence="11" type="ORF">Krac_2183</name>
</gene>
<feature type="compositionally biased region" description="Low complexity" evidence="8">
    <location>
        <begin position="583"/>
        <end position="598"/>
    </location>
</feature>
<feature type="chain" id="PRO_5003088650" evidence="9">
    <location>
        <begin position="20"/>
        <end position="650"/>
    </location>
</feature>
<organism evidence="11 12">
    <name type="scientific">Ktedonobacter racemifer DSM 44963</name>
    <dbReference type="NCBI Taxonomy" id="485913"/>
    <lineage>
        <taxon>Bacteria</taxon>
        <taxon>Bacillati</taxon>
        <taxon>Chloroflexota</taxon>
        <taxon>Ktedonobacteria</taxon>
        <taxon>Ktedonobacterales</taxon>
        <taxon>Ktedonobacteraceae</taxon>
        <taxon>Ktedonobacter</taxon>
    </lineage>
</organism>
<dbReference type="EMBL" id="ADVG01000004">
    <property type="protein sequence ID" value="EFH81459.1"/>
    <property type="molecule type" value="Genomic_DNA"/>
</dbReference>
<dbReference type="GO" id="GO:0006508">
    <property type="term" value="P:proteolysis"/>
    <property type="evidence" value="ECO:0007669"/>
    <property type="project" value="UniProtKB-KW"/>
</dbReference>
<keyword evidence="4" id="KW-0378">Hydrolase</keyword>
<dbReference type="GO" id="GO:0046872">
    <property type="term" value="F:metal ion binding"/>
    <property type="evidence" value="ECO:0007669"/>
    <property type="project" value="UniProtKB-KW"/>
</dbReference>
<protein>
    <submittedName>
        <fullName evidence="11">Peptidase S53 propeptide</fullName>
    </submittedName>
</protein>
<evidence type="ECO:0000256" key="5">
    <source>
        <dbReference type="ARBA" id="ARBA00022825"/>
    </source>
</evidence>
<dbReference type="InParanoid" id="D6U4M9"/>
<name>D6U4M9_KTERA</name>
<dbReference type="GO" id="GO:0004252">
    <property type="term" value="F:serine-type endopeptidase activity"/>
    <property type="evidence" value="ECO:0007669"/>
    <property type="project" value="InterPro"/>
</dbReference>
<dbReference type="CDD" id="cd04056">
    <property type="entry name" value="Peptidases_S53"/>
    <property type="match status" value="1"/>
</dbReference>
<dbReference type="PROSITE" id="PS51695">
    <property type="entry name" value="SEDOLISIN"/>
    <property type="match status" value="1"/>
</dbReference>
<dbReference type="STRING" id="485913.Krac_2183"/>
<dbReference type="GO" id="GO:0008240">
    <property type="term" value="F:tripeptidyl-peptidase activity"/>
    <property type="evidence" value="ECO:0007669"/>
    <property type="project" value="TreeGrafter"/>
</dbReference>
<keyword evidence="9" id="KW-0732">Signal</keyword>
<evidence type="ECO:0000259" key="10">
    <source>
        <dbReference type="PROSITE" id="PS51695"/>
    </source>
</evidence>
<reference evidence="11 12" key="1">
    <citation type="journal article" date="2011" name="Stand. Genomic Sci.">
        <title>Non-contiguous finished genome sequence and contextual data of the filamentous soil bacterium Ktedonobacter racemifer type strain (SOSP1-21).</title>
        <authorList>
            <person name="Chang Y.J."/>
            <person name="Land M."/>
            <person name="Hauser L."/>
            <person name="Chertkov O."/>
            <person name="Del Rio T.G."/>
            <person name="Nolan M."/>
            <person name="Copeland A."/>
            <person name="Tice H."/>
            <person name="Cheng J.F."/>
            <person name="Lucas S."/>
            <person name="Han C."/>
            <person name="Goodwin L."/>
            <person name="Pitluck S."/>
            <person name="Ivanova N."/>
            <person name="Ovchinikova G."/>
            <person name="Pati A."/>
            <person name="Chen A."/>
            <person name="Palaniappan K."/>
            <person name="Mavromatis K."/>
            <person name="Liolios K."/>
            <person name="Brettin T."/>
            <person name="Fiebig A."/>
            <person name="Rohde M."/>
            <person name="Abt B."/>
            <person name="Goker M."/>
            <person name="Detter J.C."/>
            <person name="Woyke T."/>
            <person name="Bristow J."/>
            <person name="Eisen J.A."/>
            <person name="Markowitz V."/>
            <person name="Hugenholtz P."/>
            <person name="Kyrpides N.C."/>
            <person name="Klenk H.P."/>
            <person name="Lapidus A."/>
        </authorList>
    </citation>
    <scope>NUCLEOTIDE SEQUENCE [LARGE SCALE GENOMIC DNA]</scope>
    <source>
        <strain evidence="12">DSM 44963</strain>
    </source>
</reference>
<keyword evidence="7" id="KW-0865">Zymogen</keyword>
<feature type="signal peptide" evidence="9">
    <location>
        <begin position="1"/>
        <end position="19"/>
    </location>
</feature>
<evidence type="ECO:0000256" key="6">
    <source>
        <dbReference type="ARBA" id="ARBA00022837"/>
    </source>
</evidence>
<dbReference type="InterPro" id="IPR023828">
    <property type="entry name" value="Peptidase_S8_Ser-AS"/>
</dbReference>
<dbReference type="SUPFAM" id="SSF52743">
    <property type="entry name" value="Subtilisin-like"/>
    <property type="match status" value="1"/>
</dbReference>
<feature type="domain" description="Peptidase S53" evidence="10">
    <location>
        <begin position="200"/>
        <end position="547"/>
    </location>
</feature>
<comment type="caution">
    <text evidence="11">The sequence shown here is derived from an EMBL/GenBank/DDBJ whole genome shotgun (WGS) entry which is preliminary data.</text>
</comment>
<evidence type="ECO:0000256" key="9">
    <source>
        <dbReference type="SAM" id="SignalP"/>
    </source>
</evidence>
<feature type="compositionally biased region" description="Gly residues" evidence="8">
    <location>
        <begin position="555"/>
        <end position="566"/>
    </location>
</feature>
<keyword evidence="3" id="KW-0479">Metal-binding</keyword>
<keyword evidence="2" id="KW-0645">Protease</keyword>
<evidence type="ECO:0000256" key="2">
    <source>
        <dbReference type="ARBA" id="ARBA00022670"/>
    </source>
</evidence>
<dbReference type="Gene3D" id="3.40.50.200">
    <property type="entry name" value="Peptidase S8/S53 domain"/>
    <property type="match status" value="1"/>
</dbReference>
<dbReference type="Proteomes" id="UP000004508">
    <property type="component" value="Unassembled WGS sequence"/>
</dbReference>
<sequence>MLLLLVTAMIAAQRTAAHAKSAPRYTMRGHIAPVLKQYKPMHAADSHQSMHLAVSLRLRNEAQLDALIAAQNDPHSSLYHRYITPEYFTEHFAPDEQTIERVSDYLRANGLSIDNVSSNHQLISMSGSMENAEKAFAVSISDYQIDGQVVYAPTDEPSVPAELGDVILHVSGLDSIAHYRHFAQFAPRASTVPGSGPVGGYTPTELRAAYNVNPLLNAGYNGKGQTVALFELDGYTPSNVNTYLQHYNLGSTKYSNVLIDGARNTAGSGALEVELDMEVLSAIAPQATQKVYIGPNSANGALDIYNRIVSDNSAKVISISWGQCERDTGTALVDAMDNVFKQGVAQGQAFFAASGDSGAYGCDDKQLNVDYPAGDPHVVGVGGTKLSINSDNTYASESAWSSPSGQRIGGGGGGISQHFSRPAYQDGVQSNAKRAVPDVSADADINSGYSLYIQGHWDIVGGTSAAAPLWAGIATNVNQYLQAQNKPTLGSGHEALYSLYKNQQQYAPYHDVTSGNNLYYNAKQGYDMATGMGTPDAWNIARDLAAKSGSTTSGGSTGTTTGGDTSGSGSTNTGGNTGGDTSGSGSTNTGGNTGGNTNPPCYHRGYRYNNCNPNTSGSTNGGNTGYPGYPGGGYPYPGGNNGYPGYGPNW</sequence>
<dbReference type="CDD" id="cd11377">
    <property type="entry name" value="Pro-peptidase_S53"/>
    <property type="match status" value="1"/>
</dbReference>
<dbReference type="PANTHER" id="PTHR14218">
    <property type="entry name" value="PROTEASE S8 TRIPEPTIDYL PEPTIDASE I CLN2"/>
    <property type="match status" value="1"/>
</dbReference>
<dbReference type="InterPro" id="IPR030400">
    <property type="entry name" value="Sedolisin_dom"/>
</dbReference>
<comment type="cofactor">
    <cofactor evidence="1">
        <name>Ca(2+)</name>
        <dbReference type="ChEBI" id="CHEBI:29108"/>
    </cofactor>
</comment>
<dbReference type="eggNOG" id="COG4934">
    <property type="taxonomic scope" value="Bacteria"/>
</dbReference>
<dbReference type="SUPFAM" id="SSF54897">
    <property type="entry name" value="Protease propeptides/inhibitors"/>
    <property type="match status" value="1"/>
</dbReference>
<evidence type="ECO:0000256" key="8">
    <source>
        <dbReference type="SAM" id="MobiDB-lite"/>
    </source>
</evidence>
<dbReference type="PANTHER" id="PTHR14218:SF15">
    <property type="entry name" value="TRIPEPTIDYL-PEPTIDASE 1"/>
    <property type="match status" value="1"/>
</dbReference>
<dbReference type="PROSITE" id="PS00138">
    <property type="entry name" value="SUBTILASE_SER"/>
    <property type="match status" value="1"/>
</dbReference>
<evidence type="ECO:0000313" key="11">
    <source>
        <dbReference type="EMBL" id="EFH81459.1"/>
    </source>
</evidence>
<keyword evidence="6" id="KW-0106">Calcium</keyword>
<feature type="region of interest" description="Disordered" evidence="8">
    <location>
        <begin position="547"/>
        <end position="598"/>
    </location>
</feature>
<evidence type="ECO:0000256" key="4">
    <source>
        <dbReference type="ARBA" id="ARBA00022801"/>
    </source>
</evidence>
<proteinExistence type="predicted"/>
<keyword evidence="12" id="KW-1185">Reference proteome</keyword>
<evidence type="ECO:0000313" key="12">
    <source>
        <dbReference type="Proteomes" id="UP000004508"/>
    </source>
</evidence>